<protein>
    <submittedName>
        <fullName evidence="5">Peptidylprolyl isomerase</fullName>
        <ecNumber evidence="5">5.2.1.8</ecNumber>
    </submittedName>
</protein>
<feature type="chain" id="PRO_5045375819" evidence="3">
    <location>
        <begin position="25"/>
        <end position="469"/>
    </location>
</feature>
<dbReference type="SUPFAM" id="SSF54534">
    <property type="entry name" value="FKBP-like"/>
    <property type="match status" value="2"/>
</dbReference>
<evidence type="ECO:0000256" key="3">
    <source>
        <dbReference type="SAM" id="SignalP"/>
    </source>
</evidence>
<evidence type="ECO:0000256" key="1">
    <source>
        <dbReference type="ARBA" id="ARBA00022729"/>
    </source>
</evidence>
<dbReference type="InterPro" id="IPR000297">
    <property type="entry name" value="PPIase_PpiC"/>
</dbReference>
<dbReference type="InterPro" id="IPR050280">
    <property type="entry name" value="OMP_Chaperone_SurA"/>
</dbReference>
<dbReference type="Gene3D" id="1.10.4030.10">
    <property type="entry name" value="Porin chaperone SurA, peptide-binding domain"/>
    <property type="match status" value="1"/>
</dbReference>
<sequence>MKSINIKNALLFFVLFLFNTAINAQEIIKDTVVAEVKKATPSQRQKIDGVIATVGDYIVLDSDIDKAYLEISSQGGSVKDITRCQMLGKLLEDKLYAHQAIQDSVKVTDAEVKAMMDERLSYMIQQIGSLEKVVKYYKKDSEEEFRSYFFDILKENKLTSEMQKKIVDEVEITPEEVRNFFKKLSKDELPVFGAEMEVSQIIIEPKITAVEKQKVIDQLNGFKKDIQEGSSFATKAVLYSQDPGSRSSGGFYKMTRKTPFVKEFKDVAFDLEEGEISAPFESEYGYHIIYLEKIKGQELELRHILLSPTVSKESLEEAKQKTELVRKRILDKEITFAEAARTISDQKETRANGGVLINPNTQDTRFELTKMDPNLYSQVSNLKDNEISMPILDETPSGKKQYKLITVTNRINEHTADYSQDYVKIKELALKEKQINAIGKWFDEKIKETYIKIIGEYRDCSFTNNWLKK</sequence>
<keyword evidence="2" id="KW-0697">Rotamase</keyword>
<dbReference type="EC" id="5.2.1.8" evidence="5"/>
<dbReference type="Gene3D" id="3.10.50.40">
    <property type="match status" value="2"/>
</dbReference>
<evidence type="ECO:0000313" key="6">
    <source>
        <dbReference type="Proteomes" id="UP001574170"/>
    </source>
</evidence>
<evidence type="ECO:0000256" key="2">
    <source>
        <dbReference type="PROSITE-ProRule" id="PRU00278"/>
    </source>
</evidence>
<proteinExistence type="predicted"/>
<evidence type="ECO:0000313" key="5">
    <source>
        <dbReference type="EMBL" id="MFA9194902.1"/>
    </source>
</evidence>
<dbReference type="Proteomes" id="UP001574170">
    <property type="component" value="Unassembled WGS sequence"/>
</dbReference>
<dbReference type="Pfam" id="PF00639">
    <property type="entry name" value="Rotamase"/>
    <property type="match status" value="2"/>
</dbReference>
<keyword evidence="2 5" id="KW-0413">Isomerase</keyword>
<feature type="domain" description="PpiC" evidence="4">
    <location>
        <begin position="193"/>
        <end position="293"/>
    </location>
</feature>
<dbReference type="RefSeq" id="WP_373392037.1">
    <property type="nucleotide sequence ID" value="NZ_JBCFQJ010000017.1"/>
</dbReference>
<gene>
    <name evidence="5" type="ORF">AAGV33_10835</name>
</gene>
<keyword evidence="1 3" id="KW-0732">Signal</keyword>
<dbReference type="GO" id="GO:0003755">
    <property type="term" value="F:peptidyl-prolyl cis-trans isomerase activity"/>
    <property type="evidence" value="ECO:0007669"/>
    <property type="project" value="UniProtKB-EC"/>
</dbReference>
<dbReference type="PROSITE" id="PS50198">
    <property type="entry name" value="PPIC_PPIASE_2"/>
    <property type="match status" value="2"/>
</dbReference>
<dbReference type="PANTHER" id="PTHR47637:SF1">
    <property type="entry name" value="CHAPERONE SURA"/>
    <property type="match status" value="1"/>
</dbReference>
<dbReference type="InterPro" id="IPR027304">
    <property type="entry name" value="Trigger_fact/SurA_dom_sf"/>
</dbReference>
<dbReference type="EMBL" id="JBCFQK010000014">
    <property type="protein sequence ID" value="MFA9194902.1"/>
    <property type="molecule type" value="Genomic_DNA"/>
</dbReference>
<keyword evidence="6" id="KW-1185">Reference proteome</keyword>
<reference evidence="5 6" key="1">
    <citation type="submission" date="2024-04" db="EMBL/GenBank/DDBJ databases">
        <title>New Clade of Flavobacterium.</title>
        <authorList>
            <person name="Matos L."/>
            <person name="Proenca D.N."/>
            <person name="Fransisco R.M."/>
            <person name="Chung A.P."/>
            <person name="Maccario L."/>
            <person name="Sorensen S.J."/>
            <person name="Morais P.V."/>
        </authorList>
    </citation>
    <scope>NUCLEOTIDE SEQUENCE [LARGE SCALE GENOMIC DNA]</scope>
    <source>
        <strain evidence="5 6">FBOR7N2.3</strain>
    </source>
</reference>
<accession>A0ABV4TNI5</accession>
<feature type="domain" description="PpiC" evidence="4">
    <location>
        <begin position="296"/>
        <end position="391"/>
    </location>
</feature>
<dbReference type="InterPro" id="IPR046357">
    <property type="entry name" value="PPIase_dom_sf"/>
</dbReference>
<name>A0ABV4TNI5_9FLAO</name>
<organism evidence="5 6">
    <name type="scientific">Flavobacterium magnesitis</name>
    <dbReference type="NCBI Taxonomy" id="3138077"/>
    <lineage>
        <taxon>Bacteria</taxon>
        <taxon>Pseudomonadati</taxon>
        <taxon>Bacteroidota</taxon>
        <taxon>Flavobacteriia</taxon>
        <taxon>Flavobacteriales</taxon>
        <taxon>Flavobacteriaceae</taxon>
        <taxon>Flavobacterium</taxon>
    </lineage>
</organism>
<feature type="signal peptide" evidence="3">
    <location>
        <begin position="1"/>
        <end position="24"/>
    </location>
</feature>
<comment type="caution">
    <text evidence="5">The sequence shown here is derived from an EMBL/GenBank/DDBJ whole genome shotgun (WGS) entry which is preliminary data.</text>
</comment>
<dbReference type="PANTHER" id="PTHR47637">
    <property type="entry name" value="CHAPERONE SURA"/>
    <property type="match status" value="1"/>
</dbReference>
<evidence type="ECO:0000259" key="4">
    <source>
        <dbReference type="PROSITE" id="PS50198"/>
    </source>
</evidence>
<dbReference type="SUPFAM" id="SSF109998">
    <property type="entry name" value="Triger factor/SurA peptide-binding domain-like"/>
    <property type="match status" value="1"/>
</dbReference>